<keyword evidence="3" id="KW-1185">Reference proteome</keyword>
<organism evidence="2 3">
    <name type="scientific">Ruminiclostridium cellobioparum subsp. termitidis CT1112</name>
    <dbReference type="NCBI Taxonomy" id="1195236"/>
    <lineage>
        <taxon>Bacteria</taxon>
        <taxon>Bacillati</taxon>
        <taxon>Bacillota</taxon>
        <taxon>Clostridia</taxon>
        <taxon>Eubacteriales</taxon>
        <taxon>Oscillospiraceae</taxon>
        <taxon>Ruminiclostridium</taxon>
    </lineage>
</organism>
<feature type="transmembrane region" description="Helical" evidence="1">
    <location>
        <begin position="81"/>
        <end position="101"/>
    </location>
</feature>
<dbReference type="Proteomes" id="UP000014155">
    <property type="component" value="Unassembled WGS sequence"/>
</dbReference>
<dbReference type="Pfam" id="PF10825">
    <property type="entry name" value="DUF2752"/>
    <property type="match status" value="1"/>
</dbReference>
<protein>
    <recommendedName>
        <fullName evidence="4">DUF2752 domain-containing protein</fullName>
    </recommendedName>
</protein>
<dbReference type="AlphaFoldDB" id="S0FNA6"/>
<evidence type="ECO:0008006" key="4">
    <source>
        <dbReference type="Google" id="ProtNLM"/>
    </source>
</evidence>
<dbReference type="RefSeq" id="WP_004624271.1">
    <property type="nucleotide sequence ID" value="NZ_AORV01000021.1"/>
</dbReference>
<dbReference type="InterPro" id="IPR021215">
    <property type="entry name" value="DUF2752"/>
</dbReference>
<proteinExistence type="predicted"/>
<name>S0FNA6_RUMCE</name>
<keyword evidence="1" id="KW-1133">Transmembrane helix</keyword>
<reference evidence="2 3" key="1">
    <citation type="journal article" date="2013" name="Genome Announc.">
        <title>Draft Genome Sequence of the Cellulolytic, Mesophilic, Anaerobic Bacterium Clostridium termitidis Strain CT1112 (DSM 5398).</title>
        <authorList>
            <person name="Lal S."/>
            <person name="Ramachandran U."/>
            <person name="Zhang X."/>
            <person name="Munir R."/>
            <person name="Sparling R."/>
            <person name="Levin D.B."/>
        </authorList>
    </citation>
    <scope>NUCLEOTIDE SEQUENCE [LARGE SCALE GENOMIC DNA]</scope>
    <source>
        <strain evidence="2 3">CT1112</strain>
    </source>
</reference>
<dbReference type="EMBL" id="AORV01000021">
    <property type="protein sequence ID" value="EMS73342.1"/>
    <property type="molecule type" value="Genomic_DNA"/>
</dbReference>
<accession>S0FNA6</accession>
<evidence type="ECO:0000313" key="2">
    <source>
        <dbReference type="EMBL" id="EMS73342.1"/>
    </source>
</evidence>
<evidence type="ECO:0000313" key="3">
    <source>
        <dbReference type="Proteomes" id="UP000014155"/>
    </source>
</evidence>
<keyword evidence="1" id="KW-0472">Membrane</keyword>
<comment type="caution">
    <text evidence="2">The sequence shown here is derived from an EMBL/GenBank/DDBJ whole genome shotgun (WGS) entry which is preliminary data.</text>
</comment>
<dbReference type="PATRIC" id="fig|1195236.3.peg.1008"/>
<gene>
    <name evidence="2" type="ORF">CTER_0713</name>
</gene>
<dbReference type="eggNOG" id="ENOG5033KFV">
    <property type="taxonomic scope" value="Bacteria"/>
</dbReference>
<feature type="transmembrane region" description="Helical" evidence="1">
    <location>
        <begin position="12"/>
        <end position="31"/>
    </location>
</feature>
<evidence type="ECO:0000256" key="1">
    <source>
        <dbReference type="SAM" id="Phobius"/>
    </source>
</evidence>
<sequence>MLNRLNKLNSTFFKIMVILLPVIVVFLIYFFRDSLIFLGTKFPACPSYTYLHVYCPGCGNTRSVQHLLSGDIAGSIRYNPVPIFGIILILLAYIELLCATFKKHVKLVPRSKRFWAAITAFFIIYFVIRNFIKIF</sequence>
<dbReference type="STRING" id="1195236.CTER_0713"/>
<feature type="transmembrane region" description="Helical" evidence="1">
    <location>
        <begin position="113"/>
        <end position="132"/>
    </location>
</feature>
<keyword evidence="1" id="KW-0812">Transmembrane</keyword>